<protein>
    <recommendedName>
        <fullName evidence="10">ComG operon protein 3</fullName>
    </recommendedName>
</protein>
<accession>A0A0A3I166</accession>
<comment type="function">
    <text evidence="10">Required for transformation and DNA binding.</text>
</comment>
<dbReference type="PRINTS" id="PR00813">
    <property type="entry name" value="BCTERIALGSPG"/>
</dbReference>
<organism evidence="12 13">
    <name type="scientific">Ureibacillus manganicus DSM 26584</name>
    <dbReference type="NCBI Taxonomy" id="1384049"/>
    <lineage>
        <taxon>Bacteria</taxon>
        <taxon>Bacillati</taxon>
        <taxon>Bacillota</taxon>
        <taxon>Bacilli</taxon>
        <taxon>Bacillales</taxon>
        <taxon>Caryophanaceae</taxon>
        <taxon>Ureibacillus</taxon>
    </lineage>
</organism>
<keyword evidence="10" id="KW-0813">Transport</keyword>
<evidence type="ECO:0000256" key="3">
    <source>
        <dbReference type="ARBA" id="ARBA00022475"/>
    </source>
</evidence>
<feature type="transmembrane region" description="Helical" evidence="10">
    <location>
        <begin position="7"/>
        <end position="27"/>
    </location>
</feature>
<dbReference type="InterPro" id="IPR016940">
    <property type="entry name" value="ComGC"/>
</dbReference>
<evidence type="ECO:0000256" key="8">
    <source>
        <dbReference type="ARBA" id="ARBA00023287"/>
    </source>
</evidence>
<comment type="subunit">
    <text evidence="10">Homodimer.</text>
</comment>
<comment type="subcellular location">
    <subcellularLocation>
        <location evidence="1">Cell membrane</location>
        <topology evidence="1">Single-pass membrane protein</topology>
    </subcellularLocation>
    <subcellularLocation>
        <location evidence="2">Cell surface</location>
    </subcellularLocation>
</comment>
<dbReference type="Pfam" id="PF07963">
    <property type="entry name" value="N_methyl"/>
    <property type="match status" value="1"/>
</dbReference>
<dbReference type="PROSITE" id="PS00409">
    <property type="entry name" value="PROKAR_NTER_METHYL"/>
    <property type="match status" value="1"/>
</dbReference>
<comment type="caution">
    <text evidence="12">The sequence shown here is derived from an EMBL/GenBank/DDBJ whole genome shotgun (WGS) entry which is preliminary data.</text>
</comment>
<proteinExistence type="inferred from homology"/>
<dbReference type="GO" id="GO:0005886">
    <property type="term" value="C:plasma membrane"/>
    <property type="evidence" value="ECO:0007669"/>
    <property type="project" value="UniProtKB-SubCell"/>
</dbReference>
<dbReference type="PIRSF" id="PIRSF029928">
    <property type="entry name" value="Late_competence_ComGC"/>
    <property type="match status" value="1"/>
</dbReference>
<dbReference type="EMBL" id="JPVN01000011">
    <property type="protein sequence ID" value="KGR78459.1"/>
    <property type="molecule type" value="Genomic_DNA"/>
</dbReference>
<comment type="similarity">
    <text evidence="9 10">Belongs to the ComGC family.</text>
</comment>
<dbReference type="AlphaFoldDB" id="A0A0A3I166"/>
<dbReference type="Proteomes" id="UP000030416">
    <property type="component" value="Unassembled WGS sequence"/>
</dbReference>
<dbReference type="SUPFAM" id="SSF54523">
    <property type="entry name" value="Pili subunits"/>
    <property type="match status" value="1"/>
</dbReference>
<evidence type="ECO:0000256" key="10">
    <source>
        <dbReference type="PIRNR" id="PIRNR029928"/>
    </source>
</evidence>
<sequence>MKNQKGFTLVEMLIVLLIISVLIIVTIPNVTKHFASIDSKGCEAFVNMVQGQVEAYKIDFHNYPTLEELATGGFIKDKDAKCPDGRSIIIVDGKVDVVEKNDEPNQD</sequence>
<dbReference type="GO" id="GO:0015628">
    <property type="term" value="P:protein secretion by the type II secretion system"/>
    <property type="evidence" value="ECO:0007669"/>
    <property type="project" value="InterPro"/>
</dbReference>
<dbReference type="InterPro" id="IPR000983">
    <property type="entry name" value="Bac_GSPG_pilin"/>
</dbReference>
<evidence type="ECO:0000256" key="4">
    <source>
        <dbReference type="ARBA" id="ARBA00022481"/>
    </source>
</evidence>
<feature type="chain" id="PRO_5035523329" description="ComG operon protein 3" evidence="11">
    <location>
        <begin position="7"/>
        <end position="107"/>
    </location>
</feature>
<evidence type="ECO:0000256" key="1">
    <source>
        <dbReference type="ARBA" id="ARBA00004162"/>
    </source>
</evidence>
<dbReference type="Gene3D" id="3.30.700.10">
    <property type="entry name" value="Glycoprotein, Type 4 Pilin"/>
    <property type="match status" value="1"/>
</dbReference>
<keyword evidence="8 10" id="KW-0178">Competence</keyword>
<evidence type="ECO:0000313" key="13">
    <source>
        <dbReference type="Proteomes" id="UP000030416"/>
    </source>
</evidence>
<dbReference type="GO" id="GO:0015627">
    <property type="term" value="C:type II protein secretion system complex"/>
    <property type="evidence" value="ECO:0007669"/>
    <property type="project" value="InterPro"/>
</dbReference>
<dbReference type="InterPro" id="IPR045584">
    <property type="entry name" value="Pilin-like"/>
</dbReference>
<dbReference type="STRING" id="1384049.CD29_10445"/>
<evidence type="ECO:0000256" key="2">
    <source>
        <dbReference type="ARBA" id="ARBA00004241"/>
    </source>
</evidence>
<dbReference type="NCBIfam" id="TIGR02532">
    <property type="entry name" value="IV_pilin_GFxxxE"/>
    <property type="match status" value="1"/>
</dbReference>
<evidence type="ECO:0000256" key="5">
    <source>
        <dbReference type="ARBA" id="ARBA00022692"/>
    </source>
</evidence>
<dbReference type="OrthoDB" id="1798043at2"/>
<evidence type="ECO:0000256" key="9">
    <source>
        <dbReference type="ARBA" id="ARBA00043982"/>
    </source>
</evidence>
<feature type="modified residue" description="N-methylphenylalanine" evidence="11">
    <location>
        <position position="7"/>
    </location>
</feature>
<keyword evidence="3 10" id="KW-1003">Cell membrane</keyword>
<name>A0A0A3I166_9BACL</name>
<evidence type="ECO:0000256" key="11">
    <source>
        <dbReference type="PIRSR" id="PIRSR029928-50"/>
    </source>
</evidence>
<dbReference type="InterPro" id="IPR012902">
    <property type="entry name" value="N_methyl_site"/>
</dbReference>
<dbReference type="eggNOG" id="COG4537">
    <property type="taxonomic scope" value="Bacteria"/>
</dbReference>
<dbReference type="NCBIfam" id="NF040999">
    <property type="entry name" value="pilin_ComGC"/>
    <property type="match status" value="1"/>
</dbReference>
<evidence type="ECO:0000313" key="12">
    <source>
        <dbReference type="EMBL" id="KGR78459.1"/>
    </source>
</evidence>
<dbReference type="GO" id="GO:0030420">
    <property type="term" value="P:establishment of competence for transformation"/>
    <property type="evidence" value="ECO:0007669"/>
    <property type="project" value="UniProtKB-UniRule"/>
</dbReference>
<keyword evidence="5 10" id="KW-0812">Transmembrane</keyword>
<gene>
    <name evidence="12" type="ORF">CD29_10445</name>
</gene>
<dbReference type="GO" id="GO:0009986">
    <property type="term" value="C:cell surface"/>
    <property type="evidence" value="ECO:0007669"/>
    <property type="project" value="UniProtKB-SubCell"/>
</dbReference>
<evidence type="ECO:0000256" key="6">
    <source>
        <dbReference type="ARBA" id="ARBA00022989"/>
    </source>
</evidence>
<keyword evidence="6 10" id="KW-1133">Transmembrane helix</keyword>
<keyword evidence="13" id="KW-1185">Reference proteome</keyword>
<evidence type="ECO:0000256" key="7">
    <source>
        <dbReference type="ARBA" id="ARBA00023136"/>
    </source>
</evidence>
<keyword evidence="4 11" id="KW-0488">Methylation</keyword>
<keyword evidence="7 10" id="KW-0472">Membrane</keyword>
<feature type="propeptide" id="PRO_5035523330" evidence="11">
    <location>
        <begin position="1"/>
        <end position="6"/>
    </location>
</feature>
<reference evidence="12 13" key="1">
    <citation type="submission" date="2014-02" db="EMBL/GenBank/DDBJ databases">
        <title>Draft genome sequence of Lysinibacillus manganicus DSM 26584T.</title>
        <authorList>
            <person name="Zhang F."/>
            <person name="Wang G."/>
            <person name="Zhang L."/>
        </authorList>
    </citation>
    <scope>NUCLEOTIDE SEQUENCE [LARGE SCALE GENOMIC DNA]</scope>
    <source>
        <strain evidence="12 13">DSM 26584</strain>
    </source>
</reference>